<evidence type="ECO:0000256" key="1">
    <source>
        <dbReference type="SAM" id="MobiDB-lite"/>
    </source>
</evidence>
<proteinExistence type="predicted"/>
<dbReference type="AlphaFoldDB" id="A0A017T5C5"/>
<dbReference type="RefSeq" id="WP_081865231.1">
    <property type="nucleotide sequence ID" value="NZ_ASRX01000042.1"/>
</dbReference>
<dbReference type="GO" id="GO:0005737">
    <property type="term" value="C:cytoplasm"/>
    <property type="evidence" value="ECO:0007669"/>
    <property type="project" value="TreeGrafter"/>
</dbReference>
<name>A0A017T5C5_9BACT</name>
<organism evidence="4 5">
    <name type="scientific">Chondromyces apiculatus DSM 436</name>
    <dbReference type="NCBI Taxonomy" id="1192034"/>
    <lineage>
        <taxon>Bacteria</taxon>
        <taxon>Pseudomonadati</taxon>
        <taxon>Myxococcota</taxon>
        <taxon>Polyangia</taxon>
        <taxon>Polyangiales</taxon>
        <taxon>Polyangiaceae</taxon>
        <taxon>Chondromyces</taxon>
    </lineage>
</organism>
<dbReference type="PANTHER" id="PTHR15032">
    <property type="entry name" value="N-ACYL-PHOSPHATIDYLETHANOLAMINE-HYDROLYZING PHOSPHOLIPASE D"/>
    <property type="match status" value="1"/>
</dbReference>
<dbReference type="InterPro" id="IPR001279">
    <property type="entry name" value="Metallo-B-lactamas"/>
</dbReference>
<evidence type="ECO:0000313" key="5">
    <source>
        <dbReference type="Proteomes" id="UP000019678"/>
    </source>
</evidence>
<dbReference type="SUPFAM" id="SSF56281">
    <property type="entry name" value="Metallo-hydrolase/oxidoreductase"/>
    <property type="match status" value="1"/>
</dbReference>
<dbReference type="OrthoDB" id="9805728at2"/>
<gene>
    <name evidence="4" type="ORF">CAP_5196</name>
</gene>
<dbReference type="EMBL" id="ASRX01000042">
    <property type="protein sequence ID" value="EYF03766.1"/>
    <property type="molecule type" value="Genomic_DNA"/>
</dbReference>
<feature type="signal peptide" evidence="2">
    <location>
        <begin position="1"/>
        <end position="22"/>
    </location>
</feature>
<dbReference type="InterPro" id="IPR036866">
    <property type="entry name" value="RibonucZ/Hydroxyglut_hydro"/>
</dbReference>
<reference evidence="4 5" key="1">
    <citation type="submission" date="2013-05" db="EMBL/GenBank/DDBJ databases">
        <title>Genome assembly of Chondromyces apiculatus DSM 436.</title>
        <authorList>
            <person name="Sharma G."/>
            <person name="Khatri I."/>
            <person name="Kaur C."/>
            <person name="Mayilraj S."/>
            <person name="Subramanian S."/>
        </authorList>
    </citation>
    <scope>NUCLEOTIDE SEQUENCE [LARGE SCALE GENOMIC DNA]</scope>
    <source>
        <strain evidence="4 5">DSM 436</strain>
    </source>
</reference>
<evidence type="ECO:0000259" key="3">
    <source>
        <dbReference type="Pfam" id="PF12706"/>
    </source>
</evidence>
<feature type="region of interest" description="Disordered" evidence="1">
    <location>
        <begin position="308"/>
        <end position="329"/>
    </location>
</feature>
<dbReference type="PROSITE" id="PS51257">
    <property type="entry name" value="PROKAR_LIPOPROTEIN"/>
    <property type="match status" value="1"/>
</dbReference>
<dbReference type="STRING" id="1192034.CAP_5196"/>
<feature type="chain" id="PRO_5001500217" evidence="2">
    <location>
        <begin position="23"/>
        <end position="329"/>
    </location>
</feature>
<dbReference type="Pfam" id="PF12706">
    <property type="entry name" value="Lactamase_B_2"/>
    <property type="match status" value="1"/>
</dbReference>
<keyword evidence="2" id="KW-0732">Signal</keyword>
<dbReference type="Gene3D" id="3.60.15.10">
    <property type="entry name" value="Ribonuclease Z/Hydroxyacylglutathione hydrolase-like"/>
    <property type="match status" value="1"/>
</dbReference>
<protein>
    <submittedName>
        <fullName evidence="4">Putative outer membrane protein</fullName>
    </submittedName>
</protein>
<sequence length="329" mass="37047">MGRARYLLLAFSLLGASSCAVSGILTRNLSPLFETPREVKNKVREPFRPEARLAVLWVGHATALVQIGDKVILTDPVFTSTVGMVSKRFVEPGLDPENLPPVDAVLISHMHFDHLSLGSLEMIEDKTKVAFVPRGGLVYVPPFRFETVELGPWQTWERGGLKVTPTPVVHSGFRYGIDRDWMTETFTGYVVEYDGIRVYFGGDTAYDKDMFRETGKRFPGIDVALLPIAPIAPRDFMVSKHVDPTEAVQIYQDLGARWMVPIHYDTFVNSLDERGDDLRVLRKVMADRKLTQNEVQILAHGEQRVFLRRPAQEGSKPAQGEAQPQSLRR</sequence>
<accession>A0A017T5C5</accession>
<evidence type="ECO:0000313" key="4">
    <source>
        <dbReference type="EMBL" id="EYF03766.1"/>
    </source>
</evidence>
<evidence type="ECO:0000256" key="2">
    <source>
        <dbReference type="SAM" id="SignalP"/>
    </source>
</evidence>
<feature type="domain" description="Metallo-beta-lactamase" evidence="3">
    <location>
        <begin position="72"/>
        <end position="264"/>
    </location>
</feature>
<comment type="caution">
    <text evidence="4">The sequence shown here is derived from an EMBL/GenBank/DDBJ whole genome shotgun (WGS) entry which is preliminary data.</text>
</comment>
<dbReference type="Proteomes" id="UP000019678">
    <property type="component" value="Unassembled WGS sequence"/>
</dbReference>
<dbReference type="eggNOG" id="COG2220">
    <property type="taxonomic scope" value="Bacteria"/>
</dbReference>
<keyword evidence="5" id="KW-1185">Reference proteome</keyword>
<dbReference type="PANTHER" id="PTHR15032:SF36">
    <property type="entry name" value="METALLO-BETA-LACTAMASE DOMAIN-CONTAINING PROTEIN"/>
    <property type="match status" value="1"/>
</dbReference>